<evidence type="ECO:0000256" key="6">
    <source>
        <dbReference type="ARBA" id="ARBA00022741"/>
    </source>
</evidence>
<dbReference type="InterPro" id="IPR018094">
    <property type="entry name" value="Thymidylate_kinase"/>
</dbReference>
<keyword evidence="4" id="KW-0808">Transferase</keyword>
<evidence type="ECO:0000313" key="21">
    <source>
        <dbReference type="Proteomes" id="UP000261540"/>
    </source>
</evidence>
<dbReference type="PANTHER" id="PTHR10344:SF4">
    <property type="entry name" value="UMP-CMP KINASE 2, MITOCHONDRIAL"/>
    <property type="match status" value="1"/>
</dbReference>
<dbReference type="InterPro" id="IPR039430">
    <property type="entry name" value="Thymidylate_kin-like_dom"/>
</dbReference>
<evidence type="ECO:0000313" key="20">
    <source>
        <dbReference type="Ensembl" id="ENSPKIP00000002636.1"/>
    </source>
</evidence>
<evidence type="ECO:0000256" key="15">
    <source>
        <dbReference type="ARBA" id="ARBA00051598"/>
    </source>
</evidence>
<dbReference type="GO" id="GO:0005739">
    <property type="term" value="C:mitochondrion"/>
    <property type="evidence" value="ECO:0007669"/>
    <property type="project" value="UniProtKB-SubCell"/>
</dbReference>
<evidence type="ECO:0000256" key="9">
    <source>
        <dbReference type="ARBA" id="ARBA00022946"/>
    </source>
</evidence>
<dbReference type="Pfam" id="PF02223">
    <property type="entry name" value="Thymidylate_kin"/>
    <property type="match status" value="1"/>
</dbReference>
<evidence type="ECO:0000256" key="14">
    <source>
        <dbReference type="ARBA" id="ARBA00051396"/>
    </source>
</evidence>
<organism evidence="20 21">
    <name type="scientific">Paramormyrops kingsleyae</name>
    <dbReference type="NCBI Taxonomy" id="1676925"/>
    <lineage>
        <taxon>Eukaryota</taxon>
        <taxon>Metazoa</taxon>
        <taxon>Chordata</taxon>
        <taxon>Craniata</taxon>
        <taxon>Vertebrata</taxon>
        <taxon>Euteleostomi</taxon>
        <taxon>Actinopterygii</taxon>
        <taxon>Neopterygii</taxon>
        <taxon>Teleostei</taxon>
        <taxon>Osteoglossocephala</taxon>
        <taxon>Osteoglossomorpha</taxon>
        <taxon>Osteoglossiformes</taxon>
        <taxon>Mormyridae</taxon>
        <taxon>Paramormyrops</taxon>
    </lineage>
</organism>
<keyword evidence="8" id="KW-0067">ATP-binding</keyword>
<comment type="catalytic activity">
    <reaction evidence="15">
        <text>dCMP + ATP = dCDP + ADP</text>
        <dbReference type="Rhea" id="RHEA:25094"/>
        <dbReference type="ChEBI" id="CHEBI:30616"/>
        <dbReference type="ChEBI" id="CHEBI:57566"/>
        <dbReference type="ChEBI" id="CHEBI:58593"/>
        <dbReference type="ChEBI" id="CHEBI:456216"/>
        <dbReference type="EC" id="2.7.4.14"/>
    </reaction>
</comment>
<dbReference type="SUPFAM" id="SSF52540">
    <property type="entry name" value="P-loop containing nucleoside triphosphate hydrolases"/>
    <property type="match status" value="1"/>
</dbReference>
<name>A0A3B3QB54_9TELE</name>
<evidence type="ECO:0000256" key="11">
    <source>
        <dbReference type="ARBA" id="ARBA00023054"/>
    </source>
</evidence>
<dbReference type="GO" id="GO:0005524">
    <property type="term" value="F:ATP binding"/>
    <property type="evidence" value="ECO:0007669"/>
    <property type="project" value="UniProtKB-KW"/>
</dbReference>
<dbReference type="AlphaFoldDB" id="A0A3B3QB54"/>
<dbReference type="GO" id="GO:0006227">
    <property type="term" value="P:dUDP biosynthetic process"/>
    <property type="evidence" value="ECO:0007669"/>
    <property type="project" value="TreeGrafter"/>
</dbReference>
<keyword evidence="12" id="KW-0496">Mitochondrion</keyword>
<dbReference type="GO" id="GO:0004798">
    <property type="term" value="F:dTMP kinase activity"/>
    <property type="evidence" value="ECO:0007669"/>
    <property type="project" value="UniProtKB-EC"/>
</dbReference>
<dbReference type="EC" id="2.7.4.14" evidence="16"/>
<evidence type="ECO:0000256" key="1">
    <source>
        <dbReference type="ARBA" id="ARBA00004173"/>
    </source>
</evidence>
<dbReference type="EC" id="2.7.4.9" evidence="3"/>
<feature type="domain" description="Thymidylate kinase-like" evidence="19">
    <location>
        <begin position="230"/>
        <end position="410"/>
    </location>
</feature>
<dbReference type="Ensembl" id="ENSPKIT00000026585.1">
    <property type="protein sequence ID" value="ENSPKIP00000002636.1"/>
    <property type="gene ID" value="ENSPKIG00000020457.1"/>
</dbReference>
<proteinExistence type="inferred from homology"/>
<dbReference type="GO" id="GO:0006235">
    <property type="term" value="P:dTTP biosynthetic process"/>
    <property type="evidence" value="ECO:0007669"/>
    <property type="project" value="TreeGrafter"/>
</dbReference>
<comment type="catalytic activity">
    <reaction evidence="13">
        <text>dTMP + ATP = dTDP + ADP</text>
        <dbReference type="Rhea" id="RHEA:13517"/>
        <dbReference type="ChEBI" id="CHEBI:30616"/>
        <dbReference type="ChEBI" id="CHEBI:58369"/>
        <dbReference type="ChEBI" id="CHEBI:63528"/>
        <dbReference type="ChEBI" id="CHEBI:456216"/>
        <dbReference type="EC" id="2.7.4.9"/>
    </reaction>
</comment>
<dbReference type="GeneID" id="111857881"/>
<sequence length="425" mass="46871">MSRRVLGCLGQCSSRVFAIETDPKVDPVYFSLIKNPPTDAEMPAFQEIFGREKSYSFQVCVEDRIQRALLHDDLRHQLISGFGGDVKVFEMSSFRPNAQNSLVKGFFVNGVCGTPETDQTLSKLLQSNRLAVCTYVPGDAVGRWCQEPLRPAKDGAAAAAGRYGVVPVPSPDHHPSALDIINSSVFYNFIEAHNVMAECAHVITEAKHVLQRVDQTLPMRTTDRFPVIVIEGLDATGKTTLTESLKQSLGGVLLRSPPPCLSPWRACFDAKPALFRRAFYALGNYVTAAHISAESARAPVIVDRYWHSTAAYGIGTSVSGKVGNLPPRGSEVYRWPGDLLRPDLVLLLTVSPEERLRRIRGRGGEKTREEVELEANQLFRSKVEEAYRRMEDPACVVVDASPSAAEVLQQVLLVIKEKVHVQGSL</sequence>
<evidence type="ECO:0000256" key="16">
    <source>
        <dbReference type="ARBA" id="ARBA00066590"/>
    </source>
</evidence>
<dbReference type="STRING" id="1676925.ENSPKIP00000002636"/>
<dbReference type="GO" id="GO:0004550">
    <property type="term" value="F:nucleoside diphosphate kinase activity"/>
    <property type="evidence" value="ECO:0007669"/>
    <property type="project" value="TreeGrafter"/>
</dbReference>
<protein>
    <recommendedName>
        <fullName evidence="17">UMP-CMP kinase 2, mitochondrial</fullName>
        <ecNumber evidence="16">2.7.4.14</ecNumber>
        <ecNumber evidence="3">2.7.4.9</ecNumber>
    </recommendedName>
    <alternativeName>
        <fullName evidence="18">Nucleoside-diphosphate kinase</fullName>
    </alternativeName>
</protein>
<dbReference type="GeneTree" id="ENSGT00940000154030"/>
<keyword evidence="9" id="KW-0809">Transit peptide</keyword>
<reference evidence="20" key="1">
    <citation type="submission" date="2025-08" db="UniProtKB">
        <authorList>
            <consortium name="Ensembl"/>
        </authorList>
    </citation>
    <scope>IDENTIFICATION</scope>
</reference>
<keyword evidence="5" id="KW-0545">Nucleotide biosynthesis</keyword>
<dbReference type="Proteomes" id="UP000261540">
    <property type="component" value="Unplaced"/>
</dbReference>
<evidence type="ECO:0000256" key="13">
    <source>
        <dbReference type="ARBA" id="ARBA00048743"/>
    </source>
</evidence>
<evidence type="ECO:0000256" key="8">
    <source>
        <dbReference type="ARBA" id="ARBA00022840"/>
    </source>
</evidence>
<evidence type="ECO:0000256" key="3">
    <source>
        <dbReference type="ARBA" id="ARBA00012980"/>
    </source>
</evidence>
<evidence type="ECO:0000256" key="10">
    <source>
        <dbReference type="ARBA" id="ARBA00022975"/>
    </source>
</evidence>
<evidence type="ECO:0000259" key="19">
    <source>
        <dbReference type="Pfam" id="PF02223"/>
    </source>
</evidence>
<dbReference type="InterPro" id="IPR027417">
    <property type="entry name" value="P-loop_NTPase"/>
</dbReference>
<keyword evidence="6" id="KW-0547">Nucleotide-binding</keyword>
<evidence type="ECO:0000256" key="5">
    <source>
        <dbReference type="ARBA" id="ARBA00022727"/>
    </source>
</evidence>
<keyword evidence="11" id="KW-0175">Coiled coil</keyword>
<keyword evidence="21" id="KW-1185">Reference proteome</keyword>
<keyword evidence="7" id="KW-0418">Kinase</keyword>
<reference evidence="20" key="2">
    <citation type="submission" date="2025-09" db="UniProtKB">
        <authorList>
            <consortium name="Ensembl"/>
        </authorList>
    </citation>
    <scope>IDENTIFICATION</scope>
</reference>
<dbReference type="Gene3D" id="3.40.50.300">
    <property type="entry name" value="P-loop containing nucleotide triphosphate hydrolases"/>
    <property type="match status" value="1"/>
</dbReference>
<evidence type="ECO:0000256" key="12">
    <source>
        <dbReference type="ARBA" id="ARBA00023128"/>
    </source>
</evidence>
<dbReference type="FunFam" id="3.40.50.300:FF:001133">
    <property type="entry name" value="UMP-CMP kinase 2, mitochondrial"/>
    <property type="match status" value="1"/>
</dbReference>
<evidence type="ECO:0000256" key="18">
    <source>
        <dbReference type="ARBA" id="ARBA00076149"/>
    </source>
</evidence>
<comment type="similarity">
    <text evidence="2">Belongs to the thymidylate kinase family.</text>
</comment>
<comment type="catalytic activity">
    <reaction evidence="14">
        <text>CMP + ATP = CDP + ADP</text>
        <dbReference type="Rhea" id="RHEA:11600"/>
        <dbReference type="ChEBI" id="CHEBI:30616"/>
        <dbReference type="ChEBI" id="CHEBI:58069"/>
        <dbReference type="ChEBI" id="CHEBI:60377"/>
        <dbReference type="ChEBI" id="CHEBI:456216"/>
        <dbReference type="EC" id="2.7.4.14"/>
    </reaction>
</comment>
<dbReference type="GO" id="GO:0006233">
    <property type="term" value="P:dTDP biosynthetic process"/>
    <property type="evidence" value="ECO:0007669"/>
    <property type="project" value="InterPro"/>
</dbReference>
<dbReference type="RefSeq" id="XP_023694869.1">
    <property type="nucleotide sequence ID" value="XM_023839101.2"/>
</dbReference>
<dbReference type="OrthoDB" id="425602at2759"/>
<evidence type="ECO:0000256" key="7">
    <source>
        <dbReference type="ARBA" id="ARBA00022777"/>
    </source>
</evidence>
<keyword evidence="10" id="KW-0665">Pyrimidine biosynthesis</keyword>
<evidence type="ECO:0000256" key="2">
    <source>
        <dbReference type="ARBA" id="ARBA00009776"/>
    </source>
</evidence>
<dbReference type="PANTHER" id="PTHR10344">
    <property type="entry name" value="THYMIDYLATE KINASE"/>
    <property type="match status" value="1"/>
</dbReference>
<evidence type="ECO:0000256" key="17">
    <source>
        <dbReference type="ARBA" id="ARBA00070686"/>
    </source>
</evidence>
<comment type="subcellular location">
    <subcellularLocation>
        <location evidence="1">Mitochondrion</location>
    </subcellularLocation>
</comment>
<dbReference type="HAMAP" id="MF_00165">
    <property type="entry name" value="Thymidylate_kinase"/>
    <property type="match status" value="1"/>
</dbReference>
<evidence type="ECO:0000256" key="4">
    <source>
        <dbReference type="ARBA" id="ARBA00022679"/>
    </source>
</evidence>
<accession>A0A3B3QB54</accession>